<reference evidence="10" key="2">
    <citation type="submission" date="2015-06" db="EMBL/GenBank/DDBJ databases">
        <title>Genome Sequence of Bacillus endophyticus and Analysis of its Companion Mechanism in the Ketogulonigenium vulgare-Bacillus strain Consortium.</title>
        <authorList>
            <person name="Jia N."/>
            <person name="Du J."/>
            <person name="Ding M.-Z."/>
            <person name="Gao F."/>
            <person name="Yuan Y.-J."/>
        </authorList>
    </citation>
    <scope>NUCLEOTIDE SEQUENCE [LARGE SCALE GENOMIC DNA]</scope>
    <source>
        <strain evidence="10">Hbe603</strain>
    </source>
</reference>
<feature type="domain" description="SLH" evidence="7">
    <location>
        <begin position="277"/>
        <end position="332"/>
    </location>
</feature>
<keyword evidence="5" id="KW-0788">Thiol protease</keyword>
<evidence type="ECO:0000313" key="9">
    <source>
        <dbReference type="EMBL" id="AKO94749.1"/>
    </source>
</evidence>
<dbReference type="PROSITE" id="PS51272">
    <property type="entry name" value="SLH"/>
    <property type="match status" value="3"/>
</dbReference>
<evidence type="ECO:0000256" key="4">
    <source>
        <dbReference type="ARBA" id="ARBA00022801"/>
    </source>
</evidence>
<dbReference type="EMBL" id="CP011974">
    <property type="protein sequence ID" value="AKO94749.1"/>
    <property type="molecule type" value="Genomic_DNA"/>
</dbReference>
<dbReference type="Pfam" id="PF00395">
    <property type="entry name" value="SLH"/>
    <property type="match status" value="3"/>
</dbReference>
<dbReference type="InterPro" id="IPR001119">
    <property type="entry name" value="SLH_dom"/>
</dbReference>
<evidence type="ECO:0000256" key="6">
    <source>
        <dbReference type="SAM" id="SignalP"/>
    </source>
</evidence>
<evidence type="ECO:0000313" key="10">
    <source>
        <dbReference type="Proteomes" id="UP000036202"/>
    </source>
</evidence>
<reference evidence="9 10" key="1">
    <citation type="journal article" date="2015" name="PLoS ONE">
        <title>Genome Sequence of Bacillus endophyticus and Analysis of Its Companion Mechanism in the Ketogulonigenium vulgare-Bacillus Strain Consortium.</title>
        <authorList>
            <person name="Jia N."/>
            <person name="Du J."/>
            <person name="Ding M.Z."/>
            <person name="Gao F."/>
            <person name="Yuan Y.J."/>
        </authorList>
    </citation>
    <scope>NUCLEOTIDE SEQUENCE [LARGE SCALE GENOMIC DNA]</scope>
    <source>
        <strain evidence="9 10">Hbe603</strain>
    </source>
</reference>
<dbReference type="InterPro" id="IPR051202">
    <property type="entry name" value="Peptidase_C40"/>
</dbReference>
<dbReference type="SUPFAM" id="SSF54001">
    <property type="entry name" value="Cysteine proteinases"/>
    <property type="match status" value="1"/>
</dbReference>
<dbReference type="AlphaFoldDB" id="A0A0H4KQW5"/>
<dbReference type="PATRIC" id="fig|135735.6.peg.4883"/>
<name>A0A0H4KQW5_9BACI</name>
<feature type="chain" id="PRO_5005206856" evidence="6">
    <location>
        <begin position="31"/>
        <end position="332"/>
    </location>
</feature>
<feature type="signal peptide" evidence="6">
    <location>
        <begin position="1"/>
        <end position="30"/>
    </location>
</feature>
<dbReference type="PANTHER" id="PTHR47053:SF1">
    <property type="entry name" value="MUREIN DD-ENDOPEPTIDASE MEPH-RELATED"/>
    <property type="match status" value="1"/>
</dbReference>
<dbReference type="PROSITE" id="PS51935">
    <property type="entry name" value="NLPC_P60"/>
    <property type="match status" value="1"/>
</dbReference>
<evidence type="ECO:0000259" key="7">
    <source>
        <dbReference type="PROSITE" id="PS51272"/>
    </source>
</evidence>
<dbReference type="InterPro" id="IPR038765">
    <property type="entry name" value="Papain-like_cys_pep_sf"/>
</dbReference>
<dbReference type="InterPro" id="IPR000064">
    <property type="entry name" value="NLP_P60_dom"/>
</dbReference>
<dbReference type="GO" id="GO:0008234">
    <property type="term" value="F:cysteine-type peptidase activity"/>
    <property type="evidence" value="ECO:0007669"/>
    <property type="project" value="UniProtKB-KW"/>
</dbReference>
<proteinExistence type="inferred from homology"/>
<evidence type="ECO:0000259" key="8">
    <source>
        <dbReference type="PROSITE" id="PS51935"/>
    </source>
</evidence>
<evidence type="ECO:0000256" key="3">
    <source>
        <dbReference type="ARBA" id="ARBA00022729"/>
    </source>
</evidence>
<protein>
    <submittedName>
        <fullName evidence="9">Hydrolase Nlp/P60</fullName>
    </submittedName>
</protein>
<dbReference type="GO" id="GO:0006508">
    <property type="term" value="P:proteolysis"/>
    <property type="evidence" value="ECO:0007669"/>
    <property type="project" value="UniProtKB-KW"/>
</dbReference>
<dbReference type="RefSeq" id="WP_046218030.1">
    <property type="nucleotide sequence ID" value="NZ_CP011974.1"/>
</dbReference>
<dbReference type="Gene3D" id="3.90.1720.10">
    <property type="entry name" value="endopeptidase domain like (from Nostoc punctiforme)"/>
    <property type="match status" value="1"/>
</dbReference>
<evidence type="ECO:0000256" key="1">
    <source>
        <dbReference type="ARBA" id="ARBA00007074"/>
    </source>
</evidence>
<keyword evidence="10" id="KW-1185">Reference proteome</keyword>
<keyword evidence="3 6" id="KW-0732">Signal</keyword>
<evidence type="ECO:0000256" key="5">
    <source>
        <dbReference type="ARBA" id="ARBA00022807"/>
    </source>
</evidence>
<sequence>MIRRVTLTLISCFALLLSGLLLEPSSSAKAANLTNYDKLLPVAYKYMGVPYRYGGTTASGFDCSGYVRQVYSEVGISLPRTAAQMYGQGTAVSKSNLRVGDLVFFNTSGRGVSHVGIYVGNNEFINAASSKGVSIAKVNDPYYWGSRYVGAKRIFSTGSAKGNFRDTQNSWIAKDVNALANKDIVIGYSNNYYRPNENISRAQTATILANTLDLKMTNRKQPFKDVTPSSWSVGAVNAVKSAGIFEGNNGYFMPDKALTRAQMASVLTDAFDLKANSSYTFKDVPKNNWAAADISALAAAGITTGYDDGTFKPNEPVTRAQMAAFVNRAVNR</sequence>
<dbReference type="Pfam" id="PF00877">
    <property type="entry name" value="NLPC_P60"/>
    <property type="match status" value="1"/>
</dbReference>
<gene>
    <name evidence="9" type="ORF">BEH_23225</name>
</gene>
<accession>A0A0H4KQW5</accession>
<dbReference type="Proteomes" id="UP000036202">
    <property type="component" value="Chromosome"/>
</dbReference>
<feature type="domain" description="SLH" evidence="7">
    <location>
        <begin position="223"/>
        <end position="276"/>
    </location>
</feature>
<keyword evidence="2" id="KW-0645">Protease</keyword>
<feature type="domain" description="NlpC/P60" evidence="8">
    <location>
        <begin position="33"/>
        <end position="155"/>
    </location>
</feature>
<organism evidence="9 10">
    <name type="scientific">Priestia filamentosa</name>
    <dbReference type="NCBI Taxonomy" id="1402861"/>
    <lineage>
        <taxon>Bacteria</taxon>
        <taxon>Bacillati</taxon>
        <taxon>Bacillota</taxon>
        <taxon>Bacilli</taxon>
        <taxon>Bacillales</taxon>
        <taxon>Bacillaceae</taxon>
        <taxon>Priestia</taxon>
    </lineage>
</organism>
<evidence type="ECO:0000256" key="2">
    <source>
        <dbReference type="ARBA" id="ARBA00022670"/>
    </source>
</evidence>
<dbReference type="PANTHER" id="PTHR47053">
    <property type="entry name" value="MUREIN DD-ENDOPEPTIDASE MEPH-RELATED"/>
    <property type="match status" value="1"/>
</dbReference>
<dbReference type="KEGG" id="beo:BEH_23225"/>
<dbReference type="OrthoDB" id="9813368at2"/>
<feature type="domain" description="SLH" evidence="7">
    <location>
        <begin position="159"/>
        <end position="222"/>
    </location>
</feature>
<keyword evidence="4 9" id="KW-0378">Hydrolase</keyword>
<comment type="similarity">
    <text evidence="1">Belongs to the peptidase C40 family.</text>
</comment>